<evidence type="ECO:0000259" key="3">
    <source>
        <dbReference type="PROSITE" id="PS51677"/>
    </source>
</evidence>
<dbReference type="SUPFAM" id="SSF88713">
    <property type="entry name" value="Glycoside hydrolase/deacetylase"/>
    <property type="match status" value="1"/>
</dbReference>
<dbReference type="InterPro" id="IPR011330">
    <property type="entry name" value="Glyco_hydro/deAcase_b/a-brl"/>
</dbReference>
<dbReference type="GO" id="GO:0005975">
    <property type="term" value="P:carbohydrate metabolic process"/>
    <property type="evidence" value="ECO:0007669"/>
    <property type="project" value="InterPro"/>
</dbReference>
<evidence type="ECO:0000256" key="1">
    <source>
        <dbReference type="ARBA" id="ARBA00022723"/>
    </source>
</evidence>
<dbReference type="PATRIC" id="fig|1046627.3.peg.1285"/>
<dbReference type="InterPro" id="IPR002509">
    <property type="entry name" value="NODB_dom"/>
</dbReference>
<evidence type="ECO:0000313" key="5">
    <source>
        <dbReference type="Proteomes" id="UP000003730"/>
    </source>
</evidence>
<dbReference type="Pfam" id="PF01522">
    <property type="entry name" value="Polysacc_deac_1"/>
    <property type="match status" value="1"/>
</dbReference>
<keyword evidence="5" id="KW-1185">Reference proteome</keyword>
<dbReference type="STRING" id="1046627.BZARG_1151"/>
<dbReference type="OrthoDB" id="9812065at2"/>
<organism evidence="4 5">
    <name type="scientific">Bizionia argentinensis JUB59</name>
    <dbReference type="NCBI Taxonomy" id="1046627"/>
    <lineage>
        <taxon>Bacteria</taxon>
        <taxon>Pseudomonadati</taxon>
        <taxon>Bacteroidota</taxon>
        <taxon>Flavobacteriia</taxon>
        <taxon>Flavobacteriales</taxon>
        <taxon>Flavobacteriaceae</taxon>
        <taxon>Bizionia</taxon>
    </lineage>
</organism>
<dbReference type="Proteomes" id="UP000003730">
    <property type="component" value="Unassembled WGS sequence"/>
</dbReference>
<dbReference type="EMBL" id="AFXZ01000019">
    <property type="protein sequence ID" value="EGV43687.1"/>
    <property type="molecule type" value="Genomic_DNA"/>
</dbReference>
<comment type="caution">
    <text evidence="4">The sequence shown here is derived from an EMBL/GenBank/DDBJ whole genome shotgun (WGS) entry which is preliminary data.</text>
</comment>
<dbReference type="eggNOG" id="COG0726">
    <property type="taxonomic scope" value="Bacteria"/>
</dbReference>
<dbReference type="PANTHER" id="PTHR10587:SF133">
    <property type="entry name" value="CHITIN DEACETYLASE 1-RELATED"/>
    <property type="match status" value="1"/>
</dbReference>
<dbReference type="GO" id="GO:0046872">
    <property type="term" value="F:metal ion binding"/>
    <property type="evidence" value="ECO:0007669"/>
    <property type="project" value="UniProtKB-KW"/>
</dbReference>
<proteinExistence type="predicted"/>
<keyword evidence="2" id="KW-0378">Hydrolase</keyword>
<dbReference type="GO" id="GO:0016020">
    <property type="term" value="C:membrane"/>
    <property type="evidence" value="ECO:0007669"/>
    <property type="project" value="TreeGrafter"/>
</dbReference>
<keyword evidence="1" id="KW-0479">Metal-binding</keyword>
<sequence>MGIIPVKTPTIIKKLLPDYVWEFSTSKKVLYLTFDDGPTPEITQWTLDILKQFQAKATFFCIGNNIQKYPDIFQAILKSGHRIGNHSHTHIKGWRTSIKNYVSDVSKAQIIIDSELKKCEVENINLNASLLFRPPYGQIKPRQGKALRALDYKIITWSILSFDWEKETDPEDSYFNVINKAEPGSIIVFHDSVKASRNLQYALPKVLAYFSDKGYQFKTLPI</sequence>
<dbReference type="CDD" id="cd10959">
    <property type="entry name" value="CE4_NodB_like_3"/>
    <property type="match status" value="1"/>
</dbReference>
<dbReference type="AlphaFoldDB" id="G2ECN2"/>
<evidence type="ECO:0000256" key="2">
    <source>
        <dbReference type="ARBA" id="ARBA00022801"/>
    </source>
</evidence>
<accession>G2ECN2</accession>
<evidence type="ECO:0000313" key="4">
    <source>
        <dbReference type="EMBL" id="EGV43687.1"/>
    </source>
</evidence>
<protein>
    <submittedName>
        <fullName evidence="4">Polysaccharide deacetylase family protein</fullName>
    </submittedName>
</protein>
<gene>
    <name evidence="4" type="ORF">BZARG_1151</name>
</gene>
<dbReference type="GO" id="GO:0016810">
    <property type="term" value="F:hydrolase activity, acting on carbon-nitrogen (but not peptide) bonds"/>
    <property type="evidence" value="ECO:0007669"/>
    <property type="project" value="InterPro"/>
</dbReference>
<reference evidence="4 5" key="1">
    <citation type="journal article" date="2008" name="Int. J. Syst. Evol. Microbiol.">
        <title>Bizionia argentinensis sp. nov., isolated from surface marine water in Antarctica.</title>
        <authorList>
            <person name="Bercovich A."/>
            <person name="Vazquez S.C."/>
            <person name="Yankilevich P."/>
            <person name="Coria S.H."/>
            <person name="Foti M."/>
            <person name="Hernandez E."/>
            <person name="Vidal A."/>
            <person name="Ruberto L."/>
            <person name="Melo C."/>
            <person name="Marenssi S."/>
            <person name="Criscuolo M."/>
            <person name="Memoli M."/>
            <person name="Arguelles M."/>
            <person name="Mac Cormack W.P."/>
        </authorList>
    </citation>
    <scope>NUCLEOTIDE SEQUENCE [LARGE SCALE GENOMIC DNA]</scope>
    <source>
        <strain evidence="4 5">JUB59</strain>
    </source>
</reference>
<feature type="domain" description="NodB homology" evidence="3">
    <location>
        <begin position="28"/>
        <end position="218"/>
    </location>
</feature>
<dbReference type="InterPro" id="IPR050248">
    <property type="entry name" value="Polysacc_deacetylase_ArnD"/>
</dbReference>
<dbReference type="Gene3D" id="3.20.20.370">
    <property type="entry name" value="Glycoside hydrolase/deacetylase"/>
    <property type="match status" value="1"/>
</dbReference>
<dbReference type="PROSITE" id="PS51677">
    <property type="entry name" value="NODB"/>
    <property type="match status" value="1"/>
</dbReference>
<dbReference type="RefSeq" id="WP_008636589.1">
    <property type="nucleotide sequence ID" value="NZ_AFXZ01000019.1"/>
</dbReference>
<dbReference type="PANTHER" id="PTHR10587">
    <property type="entry name" value="GLYCOSYL TRANSFERASE-RELATED"/>
    <property type="match status" value="1"/>
</dbReference>
<name>G2ECN2_9FLAO</name>